<sequence>MKHATLFLILTFGHSLVYCSKVQFSSNYEENLVQKVLQESQRKYDGKMELAFLNGAQSKRNHRELKKSTKFTQEIGRISNIYINAFKILINRHQMNHSLAITYLRQQLPKECEQQPSLICDSTSKYRTFNGTCNNLNNYYWGSINMPNARLIPPAYANGIDEPRGGQNQTRLPSSRTITIN</sequence>
<accession>A0ABP1RD69</accession>
<feature type="compositionally biased region" description="Polar residues" evidence="5">
    <location>
        <begin position="166"/>
        <end position="181"/>
    </location>
</feature>
<dbReference type="PANTHER" id="PTHR11475">
    <property type="entry name" value="OXIDASE/PEROXIDASE"/>
    <property type="match status" value="1"/>
</dbReference>
<evidence type="ECO:0000256" key="1">
    <source>
        <dbReference type="ARBA" id="ARBA00004613"/>
    </source>
</evidence>
<protein>
    <submittedName>
        <fullName evidence="7">Uncharacterized protein</fullName>
    </submittedName>
</protein>
<keyword evidence="3" id="KW-0560">Oxidoreductase</keyword>
<feature type="chain" id="PRO_5045476983" evidence="6">
    <location>
        <begin position="20"/>
        <end position="181"/>
    </location>
</feature>
<organism evidence="7 8">
    <name type="scientific">Orchesella dallaii</name>
    <dbReference type="NCBI Taxonomy" id="48710"/>
    <lineage>
        <taxon>Eukaryota</taxon>
        <taxon>Metazoa</taxon>
        <taxon>Ecdysozoa</taxon>
        <taxon>Arthropoda</taxon>
        <taxon>Hexapoda</taxon>
        <taxon>Collembola</taxon>
        <taxon>Entomobryomorpha</taxon>
        <taxon>Entomobryoidea</taxon>
        <taxon>Orchesellidae</taxon>
        <taxon>Orchesellinae</taxon>
        <taxon>Orchesella</taxon>
    </lineage>
</organism>
<keyword evidence="2" id="KW-0964">Secreted</keyword>
<keyword evidence="3" id="KW-0575">Peroxidase</keyword>
<comment type="caution">
    <text evidence="7">The sequence shown here is derived from an EMBL/GenBank/DDBJ whole genome shotgun (WGS) entry which is preliminary data.</text>
</comment>
<evidence type="ECO:0000256" key="5">
    <source>
        <dbReference type="SAM" id="MobiDB-lite"/>
    </source>
</evidence>
<proteinExistence type="predicted"/>
<name>A0ABP1RD69_9HEXA</name>
<evidence type="ECO:0000256" key="2">
    <source>
        <dbReference type="ARBA" id="ARBA00022525"/>
    </source>
</evidence>
<evidence type="ECO:0000313" key="7">
    <source>
        <dbReference type="EMBL" id="CAL8121180.1"/>
    </source>
</evidence>
<evidence type="ECO:0000256" key="6">
    <source>
        <dbReference type="SAM" id="SignalP"/>
    </source>
</evidence>
<dbReference type="Proteomes" id="UP001642540">
    <property type="component" value="Unassembled WGS sequence"/>
</dbReference>
<feature type="signal peptide" evidence="6">
    <location>
        <begin position="1"/>
        <end position="19"/>
    </location>
</feature>
<dbReference type="SUPFAM" id="SSF48113">
    <property type="entry name" value="Heme-dependent peroxidases"/>
    <property type="match status" value="1"/>
</dbReference>
<dbReference type="Gene3D" id="1.10.640.10">
    <property type="entry name" value="Haem peroxidase domain superfamily, animal type"/>
    <property type="match status" value="1"/>
</dbReference>
<gene>
    <name evidence="7" type="ORF">ODALV1_LOCUS19257</name>
</gene>
<dbReference type="InterPro" id="IPR019791">
    <property type="entry name" value="Haem_peroxidase_animal"/>
</dbReference>
<evidence type="ECO:0000256" key="3">
    <source>
        <dbReference type="ARBA" id="ARBA00022559"/>
    </source>
</evidence>
<dbReference type="InterPro" id="IPR037120">
    <property type="entry name" value="Haem_peroxidase_sf_animal"/>
</dbReference>
<dbReference type="InterPro" id="IPR010255">
    <property type="entry name" value="Haem_peroxidase_sf"/>
</dbReference>
<keyword evidence="8" id="KW-1185">Reference proteome</keyword>
<feature type="region of interest" description="Disordered" evidence="5">
    <location>
        <begin position="159"/>
        <end position="181"/>
    </location>
</feature>
<dbReference type="EMBL" id="CAXLJM020000065">
    <property type="protein sequence ID" value="CAL8121180.1"/>
    <property type="molecule type" value="Genomic_DNA"/>
</dbReference>
<keyword evidence="6" id="KW-0732">Signal</keyword>
<comment type="subcellular location">
    <subcellularLocation>
        <location evidence="1">Secreted</location>
    </subcellularLocation>
</comment>
<dbReference type="PROSITE" id="PS50292">
    <property type="entry name" value="PEROXIDASE_3"/>
    <property type="match status" value="1"/>
</dbReference>
<reference evidence="7 8" key="1">
    <citation type="submission" date="2024-08" db="EMBL/GenBank/DDBJ databases">
        <authorList>
            <person name="Cucini C."/>
            <person name="Frati F."/>
        </authorList>
    </citation>
    <scope>NUCLEOTIDE SEQUENCE [LARGE SCALE GENOMIC DNA]</scope>
</reference>
<keyword evidence="4" id="KW-0325">Glycoprotein</keyword>
<evidence type="ECO:0000256" key="4">
    <source>
        <dbReference type="ARBA" id="ARBA00023180"/>
    </source>
</evidence>
<dbReference type="PANTHER" id="PTHR11475:SF4">
    <property type="entry name" value="CHORION PEROXIDASE"/>
    <property type="match status" value="1"/>
</dbReference>
<evidence type="ECO:0000313" key="8">
    <source>
        <dbReference type="Proteomes" id="UP001642540"/>
    </source>
</evidence>
<dbReference type="Pfam" id="PF03098">
    <property type="entry name" value="An_peroxidase"/>
    <property type="match status" value="1"/>
</dbReference>